<accession>D5QI85</accession>
<dbReference type="EMBL" id="ADTV01000056">
    <property type="protein sequence ID" value="EFG83251.1"/>
    <property type="molecule type" value="Genomic_DNA"/>
</dbReference>
<comment type="caution">
    <text evidence="2">The sequence shown here is derived from an EMBL/GenBank/DDBJ whole genome shotgun (WGS) entry which is preliminary data.</text>
</comment>
<dbReference type="AlphaFoldDB" id="D5QI85"/>
<keyword evidence="1" id="KW-0812">Transmembrane</keyword>
<keyword evidence="1" id="KW-0472">Membrane</keyword>
<name>D5QI85_NOVHA</name>
<evidence type="ECO:0000256" key="1">
    <source>
        <dbReference type="SAM" id="Phobius"/>
    </source>
</evidence>
<reference evidence="2 3" key="1">
    <citation type="journal article" date="2010" name="J. Bacteriol.">
        <title>Genome sequence of a cellulose-producing bacterium, Gluconacetobacter hansenii ATCC 23769.</title>
        <authorList>
            <person name="Iyer P.R."/>
            <person name="Geib S.M."/>
            <person name="Catchmark J."/>
            <person name="Kao T.H."/>
            <person name="Tien M."/>
        </authorList>
    </citation>
    <scope>NUCLEOTIDE SEQUENCE [LARGE SCALE GENOMIC DNA]</scope>
    <source>
        <strain evidence="2 3">ATCC 23769</strain>
    </source>
</reference>
<keyword evidence="1" id="KW-1133">Transmembrane helix</keyword>
<dbReference type="HOGENOM" id="CLU_3026358_0_0_5"/>
<feature type="transmembrane region" description="Helical" evidence="1">
    <location>
        <begin position="6"/>
        <end position="30"/>
    </location>
</feature>
<gene>
    <name evidence="2" type="ORF">GXY_14330</name>
</gene>
<organism evidence="2 3">
    <name type="scientific">Novacetimonas hansenii ATCC 23769</name>
    <dbReference type="NCBI Taxonomy" id="714995"/>
    <lineage>
        <taxon>Bacteria</taxon>
        <taxon>Pseudomonadati</taxon>
        <taxon>Pseudomonadota</taxon>
        <taxon>Alphaproteobacteria</taxon>
        <taxon>Acetobacterales</taxon>
        <taxon>Acetobacteraceae</taxon>
        <taxon>Novacetimonas</taxon>
    </lineage>
</organism>
<protein>
    <recommendedName>
        <fullName evidence="4">Sulphur transport domain-containing protein</fullName>
    </recommendedName>
</protein>
<proteinExistence type="predicted"/>
<sequence>MVETAMNMYAVTMVVMAGVGTGIGLCRAGMCRAGLWRAWMTRELAALERGRPLDI</sequence>
<evidence type="ECO:0000313" key="2">
    <source>
        <dbReference type="EMBL" id="EFG83251.1"/>
    </source>
</evidence>
<evidence type="ECO:0008006" key="4">
    <source>
        <dbReference type="Google" id="ProtNLM"/>
    </source>
</evidence>
<evidence type="ECO:0000313" key="3">
    <source>
        <dbReference type="Proteomes" id="UP000006468"/>
    </source>
</evidence>
<dbReference type="Proteomes" id="UP000006468">
    <property type="component" value="Chromosome"/>
</dbReference>